<evidence type="ECO:0000313" key="2">
    <source>
        <dbReference type="EMBL" id="EDX16843.1"/>
    </source>
</evidence>
<gene>
    <name evidence="2" type="primary">Dsim\GD16556</name>
    <name evidence="2" type="ORF">Dsim_GD16556</name>
</gene>
<dbReference type="HOGENOM" id="CLU_2944178_0_0_1"/>
<dbReference type="EMBL" id="CM000366">
    <property type="protein sequence ID" value="EDX16843.1"/>
    <property type="molecule type" value="Genomic_DNA"/>
</dbReference>
<accession>B4R2P3</accession>
<dbReference type="AlphaFoldDB" id="B4R2P3"/>
<keyword evidence="1" id="KW-0812">Transmembrane</keyword>
<reference evidence="2 3" key="1">
    <citation type="journal article" date="2007" name="Nature">
        <title>Evolution of genes and genomes on the Drosophila phylogeny.</title>
        <authorList>
            <consortium name="Drosophila 12 Genomes Consortium"/>
            <person name="Clark A.G."/>
            <person name="Eisen M.B."/>
            <person name="Smith D.R."/>
            <person name="Bergman C.M."/>
            <person name="Oliver B."/>
            <person name="Markow T.A."/>
            <person name="Kaufman T.C."/>
            <person name="Kellis M."/>
            <person name="Gelbart W."/>
            <person name="Iyer V.N."/>
            <person name="Pollard D.A."/>
            <person name="Sackton T.B."/>
            <person name="Larracuente A.M."/>
            <person name="Singh N.D."/>
            <person name="Abad J.P."/>
            <person name="Abt D.N."/>
            <person name="Adryan B."/>
            <person name="Aguade M."/>
            <person name="Akashi H."/>
            <person name="Anderson W.W."/>
            <person name="Aquadro C.F."/>
            <person name="Ardell D.H."/>
            <person name="Arguello R."/>
            <person name="Artieri C.G."/>
            <person name="Barbash D.A."/>
            <person name="Barker D."/>
            <person name="Barsanti P."/>
            <person name="Batterham P."/>
            <person name="Batzoglou S."/>
            <person name="Begun D."/>
            <person name="Bhutkar A."/>
            <person name="Blanco E."/>
            <person name="Bosak S.A."/>
            <person name="Bradley R.K."/>
            <person name="Brand A.D."/>
            <person name="Brent M.R."/>
            <person name="Brooks A.N."/>
            <person name="Brown R.H."/>
            <person name="Butlin R.K."/>
            <person name="Caggese C."/>
            <person name="Calvi B.R."/>
            <person name="Bernardo de Carvalho A."/>
            <person name="Caspi A."/>
            <person name="Castrezana S."/>
            <person name="Celniker S.E."/>
            <person name="Chang J.L."/>
            <person name="Chapple C."/>
            <person name="Chatterji S."/>
            <person name="Chinwalla A."/>
            <person name="Civetta A."/>
            <person name="Clifton S.W."/>
            <person name="Comeron J.M."/>
            <person name="Costello J.C."/>
            <person name="Coyne J.A."/>
            <person name="Daub J."/>
            <person name="David R.G."/>
            <person name="Delcher A.L."/>
            <person name="Delehaunty K."/>
            <person name="Do C.B."/>
            <person name="Ebling H."/>
            <person name="Edwards K."/>
            <person name="Eickbush T."/>
            <person name="Evans J.D."/>
            <person name="Filipski A."/>
            <person name="Findeiss S."/>
            <person name="Freyhult E."/>
            <person name="Fulton L."/>
            <person name="Fulton R."/>
            <person name="Garcia A.C."/>
            <person name="Gardiner A."/>
            <person name="Garfield D.A."/>
            <person name="Garvin B.E."/>
            <person name="Gibson G."/>
            <person name="Gilbert D."/>
            <person name="Gnerre S."/>
            <person name="Godfrey J."/>
            <person name="Good R."/>
            <person name="Gotea V."/>
            <person name="Gravely B."/>
            <person name="Greenberg A.J."/>
            <person name="Griffiths-Jones S."/>
            <person name="Gross S."/>
            <person name="Guigo R."/>
            <person name="Gustafson E.A."/>
            <person name="Haerty W."/>
            <person name="Hahn M.W."/>
            <person name="Halligan D.L."/>
            <person name="Halpern A.L."/>
            <person name="Halter G.M."/>
            <person name="Han M.V."/>
            <person name="Heger A."/>
            <person name="Hillier L."/>
            <person name="Hinrichs A.S."/>
            <person name="Holmes I."/>
            <person name="Hoskins R.A."/>
            <person name="Hubisz M.J."/>
            <person name="Hultmark D."/>
            <person name="Huntley M.A."/>
            <person name="Jaffe D.B."/>
            <person name="Jagadeeshan S."/>
            <person name="Jeck W.R."/>
            <person name="Johnson J."/>
            <person name="Jones C.D."/>
            <person name="Jordan W.C."/>
            <person name="Karpen G.H."/>
            <person name="Kataoka E."/>
            <person name="Keightley P.D."/>
            <person name="Kheradpour P."/>
            <person name="Kirkness E.F."/>
            <person name="Koerich L.B."/>
            <person name="Kristiansen K."/>
            <person name="Kudrna D."/>
            <person name="Kulathinal R.J."/>
            <person name="Kumar S."/>
            <person name="Kwok R."/>
            <person name="Lander E."/>
            <person name="Langley C.H."/>
            <person name="Lapoint R."/>
            <person name="Lazzaro B.P."/>
            <person name="Lee S.J."/>
            <person name="Levesque L."/>
            <person name="Li R."/>
            <person name="Lin C.F."/>
            <person name="Lin M.F."/>
            <person name="Lindblad-Toh K."/>
            <person name="Llopart A."/>
            <person name="Long M."/>
            <person name="Low L."/>
            <person name="Lozovsky E."/>
            <person name="Lu J."/>
            <person name="Luo M."/>
            <person name="Machado C.A."/>
            <person name="Makalowski W."/>
            <person name="Marzo M."/>
            <person name="Matsuda M."/>
            <person name="Matzkin L."/>
            <person name="McAllister B."/>
            <person name="McBride C.S."/>
            <person name="McKernan B."/>
            <person name="McKernan K."/>
            <person name="Mendez-Lago M."/>
            <person name="Minx P."/>
            <person name="Mollenhauer M.U."/>
            <person name="Montooth K."/>
            <person name="Mount S.M."/>
            <person name="Mu X."/>
            <person name="Myers E."/>
            <person name="Negre B."/>
            <person name="Newfeld S."/>
            <person name="Nielsen R."/>
            <person name="Noor M.A."/>
            <person name="O'Grady P."/>
            <person name="Pachter L."/>
            <person name="Papaceit M."/>
            <person name="Parisi M.J."/>
            <person name="Parisi M."/>
            <person name="Parts L."/>
            <person name="Pedersen J.S."/>
            <person name="Pesole G."/>
            <person name="Phillippy A.M."/>
            <person name="Ponting C.P."/>
            <person name="Pop M."/>
            <person name="Porcelli D."/>
            <person name="Powell J.R."/>
            <person name="Prohaska S."/>
            <person name="Pruitt K."/>
            <person name="Puig M."/>
            <person name="Quesneville H."/>
            <person name="Ram K.R."/>
            <person name="Rand D."/>
            <person name="Rasmussen M.D."/>
            <person name="Reed L.K."/>
            <person name="Reenan R."/>
            <person name="Reily A."/>
            <person name="Remington K.A."/>
            <person name="Rieger T.T."/>
            <person name="Ritchie M.G."/>
            <person name="Robin C."/>
            <person name="Rogers Y.H."/>
            <person name="Rohde C."/>
            <person name="Rozas J."/>
            <person name="Rubenfield M.J."/>
            <person name="Ruiz A."/>
            <person name="Russo S."/>
            <person name="Salzberg S.L."/>
            <person name="Sanchez-Gracia A."/>
            <person name="Saranga D.J."/>
            <person name="Sato H."/>
            <person name="Schaeffer S.W."/>
            <person name="Schatz M.C."/>
            <person name="Schlenke T."/>
            <person name="Schwartz R."/>
            <person name="Segarra C."/>
            <person name="Singh R.S."/>
            <person name="Sirot L."/>
            <person name="Sirota M."/>
            <person name="Sisneros N.B."/>
            <person name="Smith C.D."/>
            <person name="Smith T.F."/>
            <person name="Spieth J."/>
            <person name="Stage D.E."/>
            <person name="Stark A."/>
            <person name="Stephan W."/>
            <person name="Strausberg R.L."/>
            <person name="Strempel S."/>
            <person name="Sturgill D."/>
            <person name="Sutton G."/>
            <person name="Sutton G.G."/>
            <person name="Tao W."/>
            <person name="Teichmann S."/>
            <person name="Tobari Y.N."/>
            <person name="Tomimura Y."/>
            <person name="Tsolas J.M."/>
            <person name="Valente V.L."/>
            <person name="Venter E."/>
            <person name="Venter J.C."/>
            <person name="Vicario S."/>
            <person name="Vieira F.G."/>
            <person name="Vilella A.J."/>
            <person name="Villasante A."/>
            <person name="Walenz B."/>
            <person name="Wang J."/>
            <person name="Wasserman M."/>
            <person name="Watts T."/>
            <person name="Wilson D."/>
            <person name="Wilson R.K."/>
            <person name="Wing R.A."/>
            <person name="Wolfner M.F."/>
            <person name="Wong A."/>
            <person name="Wong G.K."/>
            <person name="Wu C.I."/>
            <person name="Wu G."/>
            <person name="Yamamoto D."/>
            <person name="Yang H.P."/>
            <person name="Yang S.P."/>
            <person name="Yorke J.A."/>
            <person name="Yoshida K."/>
            <person name="Zdobnov E."/>
            <person name="Zhang P."/>
            <person name="Zhang Y."/>
            <person name="Zimin A.V."/>
            <person name="Baldwin J."/>
            <person name="Abdouelleil A."/>
            <person name="Abdulkadir J."/>
            <person name="Abebe A."/>
            <person name="Abera B."/>
            <person name="Abreu J."/>
            <person name="Acer S.C."/>
            <person name="Aftuck L."/>
            <person name="Alexander A."/>
            <person name="An P."/>
            <person name="Anderson E."/>
            <person name="Anderson S."/>
            <person name="Arachi H."/>
            <person name="Azer M."/>
            <person name="Bachantsang P."/>
            <person name="Barry A."/>
            <person name="Bayul T."/>
            <person name="Berlin A."/>
            <person name="Bessette D."/>
            <person name="Bloom T."/>
            <person name="Blye J."/>
            <person name="Boguslavskiy L."/>
            <person name="Bonnet C."/>
            <person name="Boukhgalter B."/>
            <person name="Bourzgui I."/>
            <person name="Brown A."/>
            <person name="Cahill P."/>
            <person name="Channer S."/>
            <person name="Cheshatsang Y."/>
            <person name="Chuda L."/>
            <person name="Citroen M."/>
            <person name="Collymore A."/>
            <person name="Cooke P."/>
            <person name="Costello M."/>
            <person name="D'Aco K."/>
            <person name="Daza R."/>
            <person name="De Haan G."/>
            <person name="DeGray S."/>
            <person name="DeMaso C."/>
            <person name="Dhargay N."/>
            <person name="Dooley K."/>
            <person name="Dooley E."/>
            <person name="Doricent M."/>
            <person name="Dorje P."/>
            <person name="Dorjee K."/>
            <person name="Dupes A."/>
            <person name="Elong R."/>
            <person name="Falk J."/>
            <person name="Farina A."/>
            <person name="Faro S."/>
            <person name="Ferguson D."/>
            <person name="Fisher S."/>
            <person name="Foley C.D."/>
            <person name="Franke A."/>
            <person name="Friedrich D."/>
            <person name="Gadbois L."/>
            <person name="Gearin G."/>
            <person name="Gearin C.R."/>
            <person name="Giannoukos G."/>
            <person name="Goode T."/>
            <person name="Graham J."/>
            <person name="Grandbois E."/>
            <person name="Grewal S."/>
            <person name="Gyaltsen K."/>
            <person name="Hafez N."/>
            <person name="Hagos B."/>
            <person name="Hall J."/>
            <person name="Henson C."/>
            <person name="Hollinger A."/>
            <person name="Honan T."/>
            <person name="Huard M.D."/>
            <person name="Hughes L."/>
            <person name="Hurhula B."/>
            <person name="Husby M.E."/>
            <person name="Kamat A."/>
            <person name="Kanga B."/>
            <person name="Kashin S."/>
            <person name="Khazanovich D."/>
            <person name="Kisner P."/>
            <person name="Lance K."/>
            <person name="Lara M."/>
            <person name="Lee W."/>
            <person name="Lennon N."/>
            <person name="Letendre F."/>
            <person name="LeVine R."/>
            <person name="Lipovsky A."/>
            <person name="Liu X."/>
            <person name="Liu J."/>
            <person name="Liu S."/>
            <person name="Lokyitsang T."/>
            <person name="Lokyitsang Y."/>
            <person name="Lubonja R."/>
            <person name="Lui A."/>
            <person name="MacDonald P."/>
            <person name="Magnisalis V."/>
            <person name="Maru K."/>
            <person name="Matthews C."/>
            <person name="McCusker W."/>
            <person name="McDonough S."/>
            <person name="Mehta T."/>
            <person name="Meldrim J."/>
            <person name="Meneus L."/>
            <person name="Mihai O."/>
            <person name="Mihalev A."/>
            <person name="Mihova T."/>
            <person name="Mittelman R."/>
            <person name="Mlenga V."/>
            <person name="Montmayeur A."/>
            <person name="Mulrain L."/>
            <person name="Navidi A."/>
            <person name="Naylor J."/>
            <person name="Negash T."/>
            <person name="Nguyen T."/>
            <person name="Nguyen N."/>
            <person name="Nicol R."/>
            <person name="Norbu C."/>
            <person name="Norbu N."/>
            <person name="Novod N."/>
            <person name="O'Neill B."/>
            <person name="Osman S."/>
            <person name="Markiewicz E."/>
            <person name="Oyono O.L."/>
            <person name="Patti C."/>
            <person name="Phunkhang P."/>
            <person name="Pierre F."/>
            <person name="Priest M."/>
            <person name="Raghuraman S."/>
            <person name="Rege F."/>
            <person name="Reyes R."/>
            <person name="Rise C."/>
            <person name="Rogov P."/>
            <person name="Ross K."/>
            <person name="Ryan E."/>
            <person name="Settipalli S."/>
            <person name="Shea T."/>
            <person name="Sherpa N."/>
            <person name="Shi L."/>
            <person name="Shih D."/>
            <person name="Sparrow T."/>
            <person name="Spaulding J."/>
            <person name="Stalker J."/>
            <person name="Stange-Thomann N."/>
            <person name="Stavropoulos S."/>
            <person name="Stone C."/>
            <person name="Strader C."/>
            <person name="Tesfaye S."/>
            <person name="Thomson T."/>
            <person name="Thoulutsang Y."/>
            <person name="Thoulutsang D."/>
            <person name="Topham K."/>
            <person name="Topping I."/>
            <person name="Tsamla T."/>
            <person name="Vassiliev H."/>
            <person name="Vo A."/>
            <person name="Wangchuk T."/>
            <person name="Wangdi T."/>
            <person name="Weiand M."/>
            <person name="Wilkinson J."/>
            <person name="Wilson A."/>
            <person name="Yadav S."/>
            <person name="Young G."/>
            <person name="Yu Q."/>
            <person name="Zembek L."/>
            <person name="Zhong D."/>
            <person name="Zimmer A."/>
            <person name="Zwirko Z."/>
            <person name="Jaffe D.B."/>
            <person name="Alvarez P."/>
            <person name="Brockman W."/>
            <person name="Butler J."/>
            <person name="Chin C."/>
            <person name="Gnerre S."/>
            <person name="Grabherr M."/>
            <person name="Kleber M."/>
            <person name="Mauceli E."/>
            <person name="MacCallum I."/>
        </authorList>
    </citation>
    <scope>NUCLEOTIDE SEQUENCE [LARGE SCALE GENOMIC DNA]</scope>
    <source>
        <strain evidence="3">white501</strain>
    </source>
</reference>
<keyword evidence="1" id="KW-0472">Membrane</keyword>
<keyword evidence="1" id="KW-1133">Transmembrane helix</keyword>
<dbReference type="Proteomes" id="UP000000304">
    <property type="component" value="Chromosome X"/>
</dbReference>
<evidence type="ECO:0000256" key="1">
    <source>
        <dbReference type="SAM" id="Phobius"/>
    </source>
</evidence>
<evidence type="ECO:0000313" key="3">
    <source>
        <dbReference type="Proteomes" id="UP000000304"/>
    </source>
</evidence>
<organism evidence="2 3">
    <name type="scientific">Drosophila simulans</name>
    <name type="common">Fruit fly</name>
    <dbReference type="NCBI Taxonomy" id="7240"/>
    <lineage>
        <taxon>Eukaryota</taxon>
        <taxon>Metazoa</taxon>
        <taxon>Ecdysozoa</taxon>
        <taxon>Arthropoda</taxon>
        <taxon>Hexapoda</taxon>
        <taxon>Insecta</taxon>
        <taxon>Pterygota</taxon>
        <taxon>Neoptera</taxon>
        <taxon>Endopterygota</taxon>
        <taxon>Diptera</taxon>
        <taxon>Brachycera</taxon>
        <taxon>Muscomorpha</taxon>
        <taxon>Ephydroidea</taxon>
        <taxon>Drosophilidae</taxon>
        <taxon>Drosophila</taxon>
        <taxon>Sophophora</taxon>
    </lineage>
</organism>
<sequence length="60" mass="6686">MKPAQKQLPNERLYFHLSKCNSSSFIVVLILIAITITIIIVIIIDRSNNKLADGSVVFAD</sequence>
<feature type="transmembrane region" description="Helical" evidence="1">
    <location>
        <begin position="23"/>
        <end position="44"/>
    </location>
</feature>
<protein>
    <submittedName>
        <fullName evidence="2">GD16556</fullName>
    </submittedName>
</protein>
<proteinExistence type="predicted"/>
<keyword evidence="3" id="KW-1185">Reference proteome</keyword>
<name>B4R2P3_DROSI</name>